<dbReference type="Gene3D" id="3.40.1620.10">
    <property type="entry name" value="YefM-like domain"/>
    <property type="match status" value="1"/>
</dbReference>
<reference evidence="2" key="1">
    <citation type="submission" date="2020-05" db="EMBL/GenBank/DDBJ databases">
        <authorList>
            <person name="Chiriac C."/>
            <person name="Salcher M."/>
            <person name="Ghai R."/>
            <person name="Kavagutti S V."/>
        </authorList>
    </citation>
    <scope>NUCLEOTIDE SEQUENCE</scope>
</reference>
<dbReference type="InterPro" id="IPR051416">
    <property type="entry name" value="phD-YefM_TA_antitoxins"/>
</dbReference>
<name>A0A6J6NVM0_9ZZZZ</name>
<protein>
    <submittedName>
        <fullName evidence="2">Unannotated protein</fullName>
    </submittedName>
</protein>
<dbReference type="EMBL" id="CAEZXS010000030">
    <property type="protein sequence ID" value="CAB4690709.1"/>
    <property type="molecule type" value="Genomic_DNA"/>
</dbReference>
<dbReference type="AlphaFoldDB" id="A0A6J6NVM0"/>
<dbReference type="PANTHER" id="PTHR35377:SF5">
    <property type="entry name" value="ANTITOXIN VAPB46"/>
    <property type="match status" value="1"/>
</dbReference>
<sequence length="92" mass="10109">MEHIGVRELRREVSAAIRRAGAGERIVITVDGSPVAQLGPLEPTDAQLTLEDLAARGQVVLARRSDRPAPEFSMPLWAGTRIDQLVREVRGR</sequence>
<comment type="similarity">
    <text evidence="1">Belongs to the phD/YefM antitoxin family.</text>
</comment>
<dbReference type="GO" id="GO:0097351">
    <property type="term" value="F:toxin sequestering activity"/>
    <property type="evidence" value="ECO:0007669"/>
    <property type="project" value="TreeGrafter"/>
</dbReference>
<gene>
    <name evidence="2" type="ORF">UFOPK2582_00393</name>
</gene>
<evidence type="ECO:0000256" key="1">
    <source>
        <dbReference type="ARBA" id="ARBA00009981"/>
    </source>
</evidence>
<dbReference type="NCBIfam" id="TIGR01552">
    <property type="entry name" value="phd_fam"/>
    <property type="match status" value="1"/>
</dbReference>
<organism evidence="2">
    <name type="scientific">freshwater metagenome</name>
    <dbReference type="NCBI Taxonomy" id="449393"/>
    <lineage>
        <taxon>unclassified sequences</taxon>
        <taxon>metagenomes</taxon>
        <taxon>ecological metagenomes</taxon>
    </lineage>
</organism>
<accession>A0A6J6NVM0</accession>
<dbReference type="InterPro" id="IPR036165">
    <property type="entry name" value="YefM-like_sf"/>
</dbReference>
<dbReference type="PANTHER" id="PTHR35377">
    <property type="entry name" value="ANTITOXIN VAPB49-RELATED-RELATED"/>
    <property type="match status" value="1"/>
</dbReference>
<evidence type="ECO:0000313" key="2">
    <source>
        <dbReference type="EMBL" id="CAB4690709.1"/>
    </source>
</evidence>
<dbReference type="SUPFAM" id="SSF143120">
    <property type="entry name" value="YefM-like"/>
    <property type="match status" value="1"/>
</dbReference>
<proteinExistence type="inferred from homology"/>